<accession>A0A0H3CUV8</accession>
<reference evidence="1 2" key="1">
    <citation type="journal article" date="2010" name="J. Bacteriol.">
        <title>Complete genome sequence of Enterobacter cloacae subsp. cloacae type strain ATCC 13047.</title>
        <authorList>
            <person name="Ren Y."/>
            <person name="Ren Y."/>
            <person name="Zhou Z."/>
            <person name="Guo X."/>
            <person name="Li Y."/>
            <person name="Feng L."/>
            <person name="Wang L."/>
        </authorList>
    </citation>
    <scope>NUCLEOTIDE SEQUENCE [LARGE SCALE GENOMIC DNA]</scope>
    <source>
        <strain evidence="2">ATCC 13047 / DSM 30054 / NBRC 13535 / NCTC 10005 / WDCM 00083 / NCDC 279-56</strain>
        <plasmid evidence="1">pECL_B</plasmid>
    </source>
</reference>
<keyword evidence="1" id="KW-0614">Plasmid</keyword>
<dbReference type="EMBL" id="CP001920">
    <property type="protein sequence ID" value="ADF64988.1"/>
    <property type="molecule type" value="Genomic_DNA"/>
</dbReference>
<sequence length="57" mass="6641">MKPFGWFYTREGCTCSLCRGRGYRKNNAYDSAIRTSKHKARQVAKKSIQTELRDLLV</sequence>
<dbReference type="EnsemblBacteria" id="ADF64988">
    <property type="protein sequence ID" value="ADF64988"/>
    <property type="gene ID" value="ECL_B026"/>
</dbReference>
<proteinExistence type="predicted"/>
<evidence type="ECO:0000313" key="2">
    <source>
        <dbReference type="Proteomes" id="UP000002363"/>
    </source>
</evidence>
<protein>
    <submittedName>
        <fullName evidence="1">Uncharacterized protein</fullName>
    </submittedName>
</protein>
<name>A0A0H3CUV8_ENTCC</name>
<dbReference type="KEGG" id="enc:ECL_B026"/>
<dbReference type="Proteomes" id="UP000002363">
    <property type="component" value="Plasmid pECL_B"/>
</dbReference>
<dbReference type="AlphaFoldDB" id="A0A0H3CUV8"/>
<keyword evidence="2" id="KW-1185">Reference proteome</keyword>
<organism evidence="1 2">
    <name type="scientific">Enterobacter cloacae subsp. cloacae (strain ATCC 13047 / DSM 30054 / NBRC 13535 / NCTC 10005 / WDCM 00083 / NCDC 279-56)</name>
    <dbReference type="NCBI Taxonomy" id="716541"/>
    <lineage>
        <taxon>Bacteria</taxon>
        <taxon>Pseudomonadati</taxon>
        <taxon>Pseudomonadota</taxon>
        <taxon>Gammaproteobacteria</taxon>
        <taxon>Enterobacterales</taxon>
        <taxon>Enterobacteriaceae</taxon>
        <taxon>Enterobacter</taxon>
        <taxon>Enterobacter cloacae complex</taxon>
    </lineage>
</organism>
<dbReference type="HOGENOM" id="CLU_2989521_0_0_6"/>
<geneLocation type="plasmid" evidence="1 2">
    <name>pECL_B</name>
</geneLocation>
<evidence type="ECO:0000313" key="1">
    <source>
        <dbReference type="EMBL" id="ADF64988.1"/>
    </source>
</evidence>
<gene>
    <name evidence="1" type="ordered locus">ECL_B026</name>
</gene>